<sequence>MCPLRCAHLDLCQVFPALGIYRSRASSFRGDFVQYAGGIYKWLCKSPMLFYIRIEPWFKPWLSKDKFP</sequence>
<proteinExistence type="predicted"/>
<dbReference type="RefSeq" id="XP_018987437.1">
    <property type="nucleotide sequence ID" value="XM_019126881.1"/>
</dbReference>
<dbReference type="EMBL" id="KV454427">
    <property type="protein sequence ID" value="ODQ82109.1"/>
    <property type="molecule type" value="Genomic_DNA"/>
</dbReference>
<dbReference type="AlphaFoldDB" id="A0A1E3QWN9"/>
<evidence type="ECO:0000313" key="2">
    <source>
        <dbReference type="Proteomes" id="UP000094336"/>
    </source>
</evidence>
<dbReference type="Proteomes" id="UP000094336">
    <property type="component" value="Unassembled WGS sequence"/>
</dbReference>
<reference evidence="2" key="1">
    <citation type="submission" date="2016-05" db="EMBL/GenBank/DDBJ databases">
        <title>Comparative genomics of biotechnologically important yeasts.</title>
        <authorList>
            <consortium name="DOE Joint Genome Institute"/>
            <person name="Riley R."/>
            <person name="Haridas S."/>
            <person name="Wolfe K.H."/>
            <person name="Lopes M.R."/>
            <person name="Hittinger C.T."/>
            <person name="Goker M."/>
            <person name="Salamov A."/>
            <person name="Wisecaver J."/>
            <person name="Long T.M."/>
            <person name="Aerts A.L."/>
            <person name="Barry K."/>
            <person name="Choi C."/>
            <person name="Clum A."/>
            <person name="Coughlan A.Y."/>
            <person name="Deshpande S."/>
            <person name="Douglass A.P."/>
            <person name="Hanson S.J."/>
            <person name="Klenk H.-P."/>
            <person name="Labutti K."/>
            <person name="Lapidus A."/>
            <person name="Lindquist E."/>
            <person name="Lipzen A."/>
            <person name="Meier-Kolthoff J.P."/>
            <person name="Ohm R.A."/>
            <person name="Otillar R.P."/>
            <person name="Pangilinan J."/>
            <person name="Peng Y."/>
            <person name="Rokas A."/>
            <person name="Rosa C.A."/>
            <person name="Scheuner C."/>
            <person name="Sibirny A.A."/>
            <person name="Slot J.C."/>
            <person name="Stielow J.B."/>
            <person name="Sun H."/>
            <person name="Kurtzman C.P."/>
            <person name="Blackwell M."/>
            <person name="Grigoriev I.V."/>
            <person name="Jeffries T.W."/>
        </authorList>
    </citation>
    <scope>NUCLEOTIDE SEQUENCE [LARGE SCALE GENOMIC DNA]</scope>
    <source>
        <strain evidence="2">NRRL Y-12698</strain>
    </source>
</reference>
<gene>
    <name evidence="1" type="ORF">BABINDRAFT_116113</name>
</gene>
<accession>A0A1E3QWN9</accession>
<keyword evidence="2" id="KW-1185">Reference proteome</keyword>
<dbReference type="GeneID" id="30144735"/>
<evidence type="ECO:0000313" key="1">
    <source>
        <dbReference type="EMBL" id="ODQ82109.1"/>
    </source>
</evidence>
<organism evidence="1 2">
    <name type="scientific">Babjeviella inositovora NRRL Y-12698</name>
    <dbReference type="NCBI Taxonomy" id="984486"/>
    <lineage>
        <taxon>Eukaryota</taxon>
        <taxon>Fungi</taxon>
        <taxon>Dikarya</taxon>
        <taxon>Ascomycota</taxon>
        <taxon>Saccharomycotina</taxon>
        <taxon>Pichiomycetes</taxon>
        <taxon>Serinales incertae sedis</taxon>
        <taxon>Babjeviella</taxon>
    </lineage>
</organism>
<name>A0A1E3QWN9_9ASCO</name>
<protein>
    <submittedName>
        <fullName evidence="1">Uncharacterized protein</fullName>
    </submittedName>
</protein>